<organism evidence="1 2">
    <name type="scientific">Hydra vulgaris</name>
    <name type="common">Hydra</name>
    <name type="synonym">Hydra attenuata</name>
    <dbReference type="NCBI Taxonomy" id="6087"/>
    <lineage>
        <taxon>Eukaryota</taxon>
        <taxon>Metazoa</taxon>
        <taxon>Cnidaria</taxon>
        <taxon>Hydrozoa</taxon>
        <taxon>Hydroidolina</taxon>
        <taxon>Anthoathecata</taxon>
        <taxon>Aplanulata</taxon>
        <taxon>Hydridae</taxon>
        <taxon>Hydra</taxon>
    </lineage>
</organism>
<protein>
    <submittedName>
        <fullName evidence="2">Uncharacterized protein LOC136086946</fullName>
    </submittedName>
</protein>
<accession>A0ABM4CUB3</accession>
<reference evidence="2" key="1">
    <citation type="submission" date="2025-08" db="UniProtKB">
        <authorList>
            <consortium name="RefSeq"/>
        </authorList>
    </citation>
    <scope>IDENTIFICATION</scope>
</reference>
<dbReference type="Proteomes" id="UP001652625">
    <property type="component" value="Chromosome 11"/>
</dbReference>
<evidence type="ECO:0000313" key="1">
    <source>
        <dbReference type="Proteomes" id="UP001652625"/>
    </source>
</evidence>
<gene>
    <name evidence="2" type="primary">LOC136086946</name>
</gene>
<proteinExistence type="predicted"/>
<dbReference type="GeneID" id="136086946"/>
<name>A0ABM4CUB3_HYDVU</name>
<dbReference type="RefSeq" id="XP_065665520.1">
    <property type="nucleotide sequence ID" value="XM_065809448.1"/>
</dbReference>
<sequence>MGRNKSSLLLPLNITINDNNIHCPAQISKEFNNYFTKVGINLANKIVLPIDSFKTYLNSTNNNFLCDSELTLKEIKEAFSSLKINKSPGFDGIFSNIVILNKKHIMKLLFHIMKISINEDVFPDTLKVAKVYPIYKGNGSSEISNYRPISVLSVF</sequence>
<evidence type="ECO:0000313" key="2">
    <source>
        <dbReference type="RefSeq" id="XP_065665520.1"/>
    </source>
</evidence>
<dbReference type="PANTHER" id="PTHR19446">
    <property type="entry name" value="REVERSE TRANSCRIPTASES"/>
    <property type="match status" value="1"/>
</dbReference>
<keyword evidence="1" id="KW-1185">Reference proteome</keyword>